<accession>A0A3D8K0V5</accession>
<reference evidence="1 2" key="1">
    <citation type="submission" date="2018-08" db="EMBL/GenBank/DDBJ databases">
        <title>Paraburkholderia sp. DHOM06 isolated from forest soil.</title>
        <authorList>
            <person name="Gao Z.-H."/>
            <person name="Qiu L.-H."/>
        </authorList>
    </citation>
    <scope>NUCLEOTIDE SEQUENCE [LARGE SCALE GENOMIC DNA]</scope>
    <source>
        <strain evidence="1 2">DHOM06</strain>
    </source>
</reference>
<dbReference type="EMBL" id="QRGA01000006">
    <property type="protein sequence ID" value="RDU98908.1"/>
    <property type="molecule type" value="Genomic_DNA"/>
</dbReference>
<evidence type="ECO:0000313" key="2">
    <source>
        <dbReference type="Proteomes" id="UP000256838"/>
    </source>
</evidence>
<evidence type="ECO:0000313" key="1">
    <source>
        <dbReference type="EMBL" id="RDU98908.1"/>
    </source>
</evidence>
<gene>
    <name evidence="1" type="ORF">DWV00_11705</name>
</gene>
<proteinExistence type="predicted"/>
<sequence length="97" mass="10809">MTTIHADGDRVVARARLGDIYDCYHEQIRVTFFKGCIDVIGDDFLLVQVLRYVEAGDVDCARACFLIIFHMALARLMSNTCIGVARKALGPKAAFRV</sequence>
<protein>
    <submittedName>
        <fullName evidence="1">Uncharacterized protein</fullName>
    </submittedName>
</protein>
<name>A0A3D8K0V5_9BURK</name>
<dbReference type="AlphaFoldDB" id="A0A3D8K0V5"/>
<dbReference type="Proteomes" id="UP000256838">
    <property type="component" value="Unassembled WGS sequence"/>
</dbReference>
<organism evidence="1 2">
    <name type="scientific">Trinickia dinghuensis</name>
    <dbReference type="NCBI Taxonomy" id="2291023"/>
    <lineage>
        <taxon>Bacteria</taxon>
        <taxon>Pseudomonadati</taxon>
        <taxon>Pseudomonadota</taxon>
        <taxon>Betaproteobacteria</taxon>
        <taxon>Burkholderiales</taxon>
        <taxon>Burkholderiaceae</taxon>
        <taxon>Trinickia</taxon>
    </lineage>
</organism>
<comment type="caution">
    <text evidence="1">The sequence shown here is derived from an EMBL/GenBank/DDBJ whole genome shotgun (WGS) entry which is preliminary data.</text>
</comment>
<keyword evidence="2" id="KW-1185">Reference proteome</keyword>